<evidence type="ECO:0000313" key="2">
    <source>
        <dbReference type="Proteomes" id="UP001519460"/>
    </source>
</evidence>
<dbReference type="AlphaFoldDB" id="A0ABD0LCY8"/>
<keyword evidence="2" id="KW-1185">Reference proteome</keyword>
<reference evidence="1 2" key="1">
    <citation type="journal article" date="2023" name="Sci. Data">
        <title>Genome assembly of the Korean intertidal mud-creeper Batillaria attramentaria.</title>
        <authorList>
            <person name="Patra A.K."/>
            <person name="Ho P.T."/>
            <person name="Jun S."/>
            <person name="Lee S.J."/>
            <person name="Kim Y."/>
            <person name="Won Y.J."/>
        </authorList>
    </citation>
    <scope>NUCLEOTIDE SEQUENCE [LARGE SCALE GENOMIC DNA]</scope>
    <source>
        <strain evidence="1">Wonlab-2016</strain>
    </source>
</reference>
<name>A0ABD0LCY8_9CAEN</name>
<feature type="non-terminal residue" evidence="1">
    <location>
        <position position="84"/>
    </location>
</feature>
<dbReference type="Proteomes" id="UP001519460">
    <property type="component" value="Unassembled WGS sequence"/>
</dbReference>
<proteinExistence type="predicted"/>
<protein>
    <submittedName>
        <fullName evidence="1">Uncharacterized protein</fullName>
    </submittedName>
</protein>
<evidence type="ECO:0000313" key="1">
    <source>
        <dbReference type="EMBL" id="KAK7497432.1"/>
    </source>
</evidence>
<organism evidence="1 2">
    <name type="scientific">Batillaria attramentaria</name>
    <dbReference type="NCBI Taxonomy" id="370345"/>
    <lineage>
        <taxon>Eukaryota</taxon>
        <taxon>Metazoa</taxon>
        <taxon>Spiralia</taxon>
        <taxon>Lophotrochozoa</taxon>
        <taxon>Mollusca</taxon>
        <taxon>Gastropoda</taxon>
        <taxon>Caenogastropoda</taxon>
        <taxon>Sorbeoconcha</taxon>
        <taxon>Cerithioidea</taxon>
        <taxon>Batillariidae</taxon>
        <taxon>Batillaria</taxon>
    </lineage>
</organism>
<gene>
    <name evidence="1" type="ORF">BaRGS_00011274</name>
</gene>
<sequence length="84" mass="9464">MNGVSAPRHEPSQPIHVSGSIVWGFNISLEDVLFISQFTKKEKPRNTFTTGFHDTGKAYSRGENMAWTSWLTSVWVMFAVLVCT</sequence>
<dbReference type="EMBL" id="JACVVK020000058">
    <property type="protein sequence ID" value="KAK7497432.1"/>
    <property type="molecule type" value="Genomic_DNA"/>
</dbReference>
<comment type="caution">
    <text evidence="1">The sequence shown here is derived from an EMBL/GenBank/DDBJ whole genome shotgun (WGS) entry which is preliminary data.</text>
</comment>
<accession>A0ABD0LCY8</accession>